<comment type="subcellular location">
    <subcellularLocation>
        <location evidence="1">Cell outer membrane</location>
    </subcellularLocation>
</comment>
<dbReference type="OrthoDB" id="9803050at2"/>
<gene>
    <name evidence="6" type="ORF">BXY80_2009</name>
</gene>
<evidence type="ECO:0000256" key="3">
    <source>
        <dbReference type="ARBA" id="ARBA00023237"/>
    </source>
</evidence>
<accession>A0A420DLB7</accession>
<feature type="chain" id="PRO_5019380514" evidence="4">
    <location>
        <begin position="25"/>
        <end position="766"/>
    </location>
</feature>
<feature type="signal peptide" evidence="4">
    <location>
        <begin position="1"/>
        <end position="24"/>
    </location>
</feature>
<evidence type="ECO:0000259" key="5">
    <source>
        <dbReference type="Pfam" id="PF07715"/>
    </source>
</evidence>
<sequence>MGIKSRLLLLVLTLFIAFSFSLNAQEEVGAKPLVEIFKVLEQQYSVQFNYAEDRVEGILIKPPSLELSLKKALEYIEELTGLSFFIVSDNFILVNANNKTLFFKLQSLPEVVISSYLVKGINKLNDGSFQVDFSNFDILPGLIDTDVLQTIQAFPGILSSNETVSNINIRGGTHDQNLILWDDIKMYQSGHFFGLISMYNPQITQEVSLIKNGTETSFTDGVSGTISMKTEQKINKEFKGSFGANFIDVNGFVDVPVNENSSLQFAARKSISDVLETPTYSNLFDRISQDTEVETNVNSIINSDKTFDFYDVSLRWIYKINDKDKLQLNFINVDNELMFNENAMVNSVEESRQSNLTQNSIAGGINYNRIWNNKWQSSLEIYETDYKLKAINANIIDNQRFLQENVVSETSLKLKANYKLNNKLQLRNGYHFVETKVTNLNDVDVPVFRQLVSEVVRTHALFSQLKFKSLNRKTNFNFGLRYNYIDKFRKHLLEPRLSFNYKISDAFTFEALGEMKHQNTSQIINFQNDFLGIEKRRWQLSNDNDIPVLLSKQISVGINYTSKGWLVSTESYFKTIDGITTQSQGFQNQYEFIRTSGSYDVFGLDVLLRKHIKNFNAWLSYSYMNNDYTFNSLPENSFPSNYDITHAITFGTAYVSSRFKVSSGLNWHSGKPTTNPSNGHEIVDNEINFEATNTSKLKSYLRLDVSALYNFKLGKKANANLGISIWNVLDRSNEVNNFFRINDDAINEVRQSSLGITPNAFFRVNF</sequence>
<evidence type="ECO:0000313" key="7">
    <source>
        <dbReference type="Proteomes" id="UP000284892"/>
    </source>
</evidence>
<dbReference type="InterPro" id="IPR012910">
    <property type="entry name" value="Plug_dom"/>
</dbReference>
<keyword evidence="6" id="KW-0675">Receptor</keyword>
<keyword evidence="4" id="KW-0732">Signal</keyword>
<dbReference type="Proteomes" id="UP000284892">
    <property type="component" value="Unassembled WGS sequence"/>
</dbReference>
<keyword evidence="7" id="KW-1185">Reference proteome</keyword>
<keyword evidence="3" id="KW-0998">Cell outer membrane</keyword>
<dbReference type="SUPFAM" id="SSF56935">
    <property type="entry name" value="Porins"/>
    <property type="match status" value="1"/>
</dbReference>
<feature type="domain" description="TonB-dependent receptor plug" evidence="5">
    <location>
        <begin position="145"/>
        <end position="218"/>
    </location>
</feature>
<keyword evidence="2" id="KW-0472">Membrane</keyword>
<evidence type="ECO:0000256" key="2">
    <source>
        <dbReference type="ARBA" id="ARBA00023136"/>
    </source>
</evidence>
<evidence type="ECO:0000256" key="4">
    <source>
        <dbReference type="SAM" id="SignalP"/>
    </source>
</evidence>
<comment type="caution">
    <text evidence="6">The sequence shown here is derived from an EMBL/GenBank/DDBJ whole genome shotgun (WGS) entry which is preliminary data.</text>
</comment>
<dbReference type="Gene3D" id="2.40.170.20">
    <property type="entry name" value="TonB-dependent receptor, beta-barrel domain"/>
    <property type="match status" value="1"/>
</dbReference>
<dbReference type="InterPro" id="IPR037066">
    <property type="entry name" value="Plug_dom_sf"/>
</dbReference>
<name>A0A420DLB7_9FLAO</name>
<reference evidence="6 7" key="1">
    <citation type="submission" date="2018-09" db="EMBL/GenBank/DDBJ databases">
        <title>Genomic Encyclopedia of Archaeal and Bacterial Type Strains, Phase II (KMG-II): from individual species to whole genera.</title>
        <authorList>
            <person name="Goeker M."/>
        </authorList>
    </citation>
    <scope>NUCLEOTIDE SEQUENCE [LARGE SCALE GENOMIC DNA]</scope>
    <source>
        <strain evidence="6 7">DSM 26283</strain>
    </source>
</reference>
<dbReference type="InterPro" id="IPR036942">
    <property type="entry name" value="Beta-barrel_TonB_sf"/>
</dbReference>
<dbReference type="Pfam" id="PF07715">
    <property type="entry name" value="Plug"/>
    <property type="match status" value="1"/>
</dbReference>
<dbReference type="GO" id="GO:0009279">
    <property type="term" value="C:cell outer membrane"/>
    <property type="evidence" value="ECO:0007669"/>
    <property type="project" value="UniProtKB-SubCell"/>
</dbReference>
<organism evidence="6 7">
    <name type="scientific">Ichthyenterobacterium magnum</name>
    <dbReference type="NCBI Taxonomy" id="1230530"/>
    <lineage>
        <taxon>Bacteria</taxon>
        <taxon>Pseudomonadati</taxon>
        <taxon>Bacteroidota</taxon>
        <taxon>Flavobacteriia</taxon>
        <taxon>Flavobacteriales</taxon>
        <taxon>Flavobacteriaceae</taxon>
        <taxon>Ichthyenterobacterium</taxon>
    </lineage>
</organism>
<protein>
    <submittedName>
        <fullName evidence="6">TonB-dependent receptor-like protein</fullName>
    </submittedName>
</protein>
<dbReference type="RefSeq" id="WP_120201471.1">
    <property type="nucleotide sequence ID" value="NZ_RAQJ01000003.1"/>
</dbReference>
<evidence type="ECO:0000313" key="6">
    <source>
        <dbReference type="EMBL" id="RKE94991.1"/>
    </source>
</evidence>
<dbReference type="AlphaFoldDB" id="A0A420DLB7"/>
<dbReference type="Gene3D" id="2.170.130.10">
    <property type="entry name" value="TonB-dependent receptor, plug domain"/>
    <property type="match status" value="1"/>
</dbReference>
<dbReference type="EMBL" id="RAQJ01000003">
    <property type="protein sequence ID" value="RKE94991.1"/>
    <property type="molecule type" value="Genomic_DNA"/>
</dbReference>
<proteinExistence type="predicted"/>
<evidence type="ECO:0000256" key="1">
    <source>
        <dbReference type="ARBA" id="ARBA00004442"/>
    </source>
</evidence>